<dbReference type="RefSeq" id="WP_249513409.1">
    <property type="nucleotide sequence ID" value="NZ_CP093365.1"/>
</dbReference>
<evidence type="ECO:0000313" key="10">
    <source>
        <dbReference type="EMBL" id="UQS84225.1"/>
    </source>
</evidence>
<evidence type="ECO:0000256" key="4">
    <source>
        <dbReference type="ARBA" id="ARBA00022832"/>
    </source>
</evidence>
<dbReference type="InterPro" id="IPR011053">
    <property type="entry name" value="Single_hybrid_motif"/>
</dbReference>
<dbReference type="SUPFAM" id="SSF51230">
    <property type="entry name" value="Single hybrid motif"/>
    <property type="match status" value="1"/>
</dbReference>
<dbReference type="CDD" id="cd06850">
    <property type="entry name" value="biotinyl_domain"/>
    <property type="match status" value="1"/>
</dbReference>
<dbReference type="InterPro" id="IPR001249">
    <property type="entry name" value="AcCoA_biotinCC"/>
</dbReference>
<protein>
    <recommendedName>
        <fullName evidence="2 8">Biotin carboxyl carrier protein of acetyl-CoA carboxylase</fullName>
    </recommendedName>
</protein>
<keyword evidence="4 8" id="KW-0276">Fatty acid metabolism</keyword>
<gene>
    <name evidence="10" type="primary">accB</name>
    <name evidence="10" type="ORF">MOO47_03495</name>
</gene>
<dbReference type="InterPro" id="IPR000089">
    <property type="entry name" value="Biotin_lipoyl"/>
</dbReference>
<evidence type="ECO:0000256" key="5">
    <source>
        <dbReference type="ARBA" id="ARBA00023098"/>
    </source>
</evidence>
<keyword evidence="3 8" id="KW-0444">Lipid biosynthesis</keyword>
<keyword evidence="5 8" id="KW-0443">Lipid metabolism</keyword>
<evidence type="ECO:0000259" key="9">
    <source>
        <dbReference type="PROSITE" id="PS50968"/>
    </source>
</evidence>
<dbReference type="Proteomes" id="UP000831947">
    <property type="component" value="Chromosome"/>
</dbReference>
<dbReference type="PROSITE" id="PS50968">
    <property type="entry name" value="BIOTINYL_LIPOYL"/>
    <property type="match status" value="1"/>
</dbReference>
<sequence length="144" mass="15725">MTFAEIKALIEQINQSEIHEFDLDFDGGHLHLSKQDIATIQQSVPAAQPAVAATQVSTKNDDQGQTPTIKAPLVGIVYLQSAPDQPPFKKVGDQVQKGDVICVIEAMKMMTEVKSEISGTISEILVSDEEVVEYDQPLMKVTQS</sequence>
<organism evidence="10 11">
    <name type="scientific">Bombilactobacillus thymidiniphilus</name>
    <dbReference type="NCBI Taxonomy" id="2923363"/>
    <lineage>
        <taxon>Bacteria</taxon>
        <taxon>Bacillati</taxon>
        <taxon>Bacillota</taxon>
        <taxon>Bacilli</taxon>
        <taxon>Lactobacillales</taxon>
        <taxon>Lactobacillaceae</taxon>
        <taxon>Bombilactobacillus</taxon>
    </lineage>
</organism>
<keyword evidence="11" id="KW-1185">Reference proteome</keyword>
<dbReference type="InterPro" id="IPR001882">
    <property type="entry name" value="Biotin_BS"/>
</dbReference>
<dbReference type="Pfam" id="PF00364">
    <property type="entry name" value="Biotin_lipoyl"/>
    <property type="match status" value="1"/>
</dbReference>
<evidence type="ECO:0000256" key="7">
    <source>
        <dbReference type="ARBA" id="ARBA00023267"/>
    </source>
</evidence>
<name>A0ABY4PF71_9LACO</name>
<keyword evidence="10" id="KW-0436">Ligase</keyword>
<dbReference type="EMBL" id="CP093365">
    <property type="protein sequence ID" value="UQS84225.1"/>
    <property type="molecule type" value="Genomic_DNA"/>
</dbReference>
<feature type="domain" description="Lipoyl-binding" evidence="9">
    <location>
        <begin position="66"/>
        <end position="142"/>
    </location>
</feature>
<evidence type="ECO:0000256" key="6">
    <source>
        <dbReference type="ARBA" id="ARBA00023160"/>
    </source>
</evidence>
<evidence type="ECO:0000256" key="8">
    <source>
        <dbReference type="RuleBase" id="RU364072"/>
    </source>
</evidence>
<dbReference type="InterPro" id="IPR050709">
    <property type="entry name" value="Biotin_Carboxyl_Carrier/Decarb"/>
</dbReference>
<evidence type="ECO:0000313" key="11">
    <source>
        <dbReference type="Proteomes" id="UP000831947"/>
    </source>
</evidence>
<keyword evidence="7 8" id="KW-0092">Biotin</keyword>
<proteinExistence type="predicted"/>
<evidence type="ECO:0000256" key="1">
    <source>
        <dbReference type="ARBA" id="ARBA00005194"/>
    </source>
</evidence>
<accession>A0ABY4PF71</accession>
<dbReference type="GO" id="GO:0003989">
    <property type="term" value="F:acetyl-CoA carboxylase activity"/>
    <property type="evidence" value="ECO:0007669"/>
    <property type="project" value="UniProtKB-EC"/>
</dbReference>
<dbReference type="PROSITE" id="PS00188">
    <property type="entry name" value="BIOTIN"/>
    <property type="match status" value="1"/>
</dbReference>
<dbReference type="NCBIfam" id="TIGR00531">
    <property type="entry name" value="BCCP"/>
    <property type="match status" value="1"/>
</dbReference>
<comment type="function">
    <text evidence="8">This protein is a component of the acetyl coenzyme A carboxylase complex; first, biotin carboxylase catalyzes the carboxylation of the carrier protein and then the transcarboxylase transfers the carboxyl group to form malonyl-CoA.</text>
</comment>
<dbReference type="PANTHER" id="PTHR45266">
    <property type="entry name" value="OXALOACETATE DECARBOXYLASE ALPHA CHAIN"/>
    <property type="match status" value="1"/>
</dbReference>
<evidence type="ECO:0000256" key="3">
    <source>
        <dbReference type="ARBA" id="ARBA00022516"/>
    </source>
</evidence>
<dbReference type="Gene3D" id="2.40.50.100">
    <property type="match status" value="1"/>
</dbReference>
<keyword evidence="6 8" id="KW-0275">Fatty acid biosynthesis</keyword>
<comment type="pathway">
    <text evidence="1 8">Lipid metabolism; fatty acid biosynthesis.</text>
</comment>
<evidence type="ECO:0000256" key="2">
    <source>
        <dbReference type="ARBA" id="ARBA00017562"/>
    </source>
</evidence>
<reference evidence="10 11" key="1">
    <citation type="journal article" date="2022" name="Int. J. Syst. Evol. Microbiol.">
        <title>Apilactobacillus apisilvae sp. nov., Nicolia spurrieriana gen. nov. sp. nov., Bombilactobacillus folatiphilus sp. nov. and Bombilactobacillus thymidiniphilus sp. nov., four new lactic acid bacterial isolates from stingless bees Tetragonula carbonaria and Austroplebeia australis.</title>
        <authorList>
            <person name="Oliphant S.A."/>
            <person name="Watson-Haigh N.S."/>
            <person name="Sumby K.M."/>
            <person name="Gardner J."/>
            <person name="Groom S."/>
            <person name="Jiranek V."/>
        </authorList>
    </citation>
    <scope>NUCLEOTIDE SEQUENCE [LARGE SCALE GENOMIC DNA]</scope>
    <source>
        <strain evidence="10 11">SG4_A1</strain>
    </source>
</reference>
<dbReference type="PRINTS" id="PR01071">
    <property type="entry name" value="ACOABIOTINCC"/>
</dbReference>
<dbReference type="PANTHER" id="PTHR45266:SF3">
    <property type="entry name" value="OXALOACETATE DECARBOXYLASE ALPHA CHAIN"/>
    <property type="match status" value="1"/>
</dbReference>